<name>A0A8H6AG60_PETAA</name>
<evidence type="ECO:0000313" key="6">
    <source>
        <dbReference type="EMBL" id="KAF5865940.1"/>
    </source>
</evidence>
<proteinExistence type="predicted"/>
<dbReference type="CDD" id="cd12148">
    <property type="entry name" value="fungal_TF_MHR"/>
    <property type="match status" value="1"/>
</dbReference>
<dbReference type="InterPro" id="IPR032345">
    <property type="entry name" value="PnbB"/>
</dbReference>
<keyword evidence="2" id="KW-0804">Transcription</keyword>
<keyword evidence="7" id="KW-1185">Reference proteome</keyword>
<keyword evidence="3" id="KW-0539">Nucleus</keyword>
<sequence length="760" mass="84463">MPIPGVSSNLNIASDKSHLYDRLSFTFGHSIVMPRPKVDERFRKRIAKAFYLGNCAALAFLQNIQQLIEAEAGPTSDLPRLSIFEEGPPTQESSCIPLPSCTENELSDLVATFFVATCGVMDLFEQDQIMSFLSNWVNDRARIDNRSRAVLCLVIACAAQMRSSTAAERNMAQSFYQHGRQIGLLELTNDPTIETIQVFALISLYMLGCCWRNGASLNLGIAISAAKSLGYHQEHAGSVLNERERQRRAQVWNTLHYHDLFFSAMMGRSCSTSSTAANADEEDRLISRGNEDILSQTLSMSESLRAFLTIESTINKVYSKQTISLGVLQGLATELRERSLALPKSFCTPASSSRNASLQDRQWNLRNAHVTCSYYFAMMLLTRPFLITYLRAKFSLRPSEATTWIPKGVSSEISDGAAACVDSATYTIQLLHELLEANVLYKNMPLIVAWAFVSALVLNAAHLGWLDPKKPFLKVLDQVDELFHHFFECSAQARRYHLILKKLSKAAEDHRKQAEERASQLRTAYIPQLFSLGSHATNKGPRSAQQHYGGASSRLPVEIDPSAQRGHHEINSSQSFMDLGGHDNSSALASNTQLPNEALDLISDLTPGKDLERYLNKNYSPGTKLYDEFSSLIRQGIQNNEGWAAVDELDGPKYRRSKLVSPNADFRYFSITTVYMDSEVEYSGQYHQHPYGEINCVIPLTPGAELKGMSGWQGAGWTSPGPGTHHYPQVRGGAVVALFFLPAGRISYMATPDMPQPVSI</sequence>
<dbReference type="AlphaFoldDB" id="A0A8H6AG60"/>
<dbReference type="GO" id="GO:0006351">
    <property type="term" value="P:DNA-templated transcription"/>
    <property type="evidence" value="ECO:0007669"/>
    <property type="project" value="InterPro"/>
</dbReference>
<accession>A0A8H6AG60</accession>
<dbReference type="Proteomes" id="UP000541154">
    <property type="component" value="Unassembled WGS sequence"/>
</dbReference>
<dbReference type="GO" id="GO:0000978">
    <property type="term" value="F:RNA polymerase II cis-regulatory region sequence-specific DNA binding"/>
    <property type="evidence" value="ECO:0007669"/>
    <property type="project" value="TreeGrafter"/>
</dbReference>
<gene>
    <name evidence="6" type="ORF">ETB97_001516</name>
</gene>
<protein>
    <recommendedName>
        <fullName evidence="5">Xylanolytic transcriptional activator regulatory domain-containing protein</fullName>
    </recommendedName>
</protein>
<organism evidence="6 7">
    <name type="scientific">Petromyces alliaceus</name>
    <name type="common">Aspergillus alliaceus</name>
    <dbReference type="NCBI Taxonomy" id="209559"/>
    <lineage>
        <taxon>Eukaryota</taxon>
        <taxon>Fungi</taxon>
        <taxon>Dikarya</taxon>
        <taxon>Ascomycota</taxon>
        <taxon>Pezizomycotina</taxon>
        <taxon>Eurotiomycetes</taxon>
        <taxon>Eurotiomycetidae</taxon>
        <taxon>Eurotiales</taxon>
        <taxon>Aspergillaceae</taxon>
        <taxon>Aspergillus</taxon>
        <taxon>Aspergillus subgen. Circumdati</taxon>
    </lineage>
</organism>
<dbReference type="PANTHER" id="PTHR47424:SF9">
    <property type="entry name" value="TAH-2"/>
    <property type="match status" value="1"/>
</dbReference>
<dbReference type="EMBL" id="SPNV01000013">
    <property type="protein sequence ID" value="KAF5865940.1"/>
    <property type="molecule type" value="Genomic_DNA"/>
</dbReference>
<dbReference type="GO" id="GO:0000981">
    <property type="term" value="F:DNA-binding transcription factor activity, RNA polymerase II-specific"/>
    <property type="evidence" value="ECO:0007669"/>
    <property type="project" value="TreeGrafter"/>
</dbReference>
<dbReference type="GO" id="GO:0000435">
    <property type="term" value="P:positive regulation of transcription from RNA polymerase II promoter by galactose"/>
    <property type="evidence" value="ECO:0007669"/>
    <property type="project" value="TreeGrafter"/>
</dbReference>
<comment type="caution">
    <text evidence="6">The sequence shown here is derived from an EMBL/GenBank/DDBJ whole genome shotgun (WGS) entry which is preliminary data.</text>
</comment>
<dbReference type="GO" id="GO:0008270">
    <property type="term" value="F:zinc ion binding"/>
    <property type="evidence" value="ECO:0007669"/>
    <property type="project" value="InterPro"/>
</dbReference>
<evidence type="ECO:0000256" key="4">
    <source>
        <dbReference type="SAM" id="MobiDB-lite"/>
    </source>
</evidence>
<feature type="domain" description="Xylanolytic transcriptional activator regulatory" evidence="5">
    <location>
        <begin position="146"/>
        <end position="320"/>
    </location>
</feature>
<reference evidence="6 7" key="1">
    <citation type="submission" date="2019-04" db="EMBL/GenBank/DDBJ databases">
        <title>Aspergillus burnettii sp. nov., novel species from soil in southeast Queensland.</title>
        <authorList>
            <person name="Gilchrist C.L.M."/>
            <person name="Pitt J.I."/>
            <person name="Lange L."/>
            <person name="Lacey H.J."/>
            <person name="Vuong D."/>
            <person name="Midgley D.J."/>
            <person name="Greenfield P."/>
            <person name="Bradbury M."/>
            <person name="Lacey E."/>
            <person name="Busk P.K."/>
            <person name="Pilgaard B."/>
            <person name="Chooi Y.H."/>
            <person name="Piggott A.M."/>
        </authorList>
    </citation>
    <scope>NUCLEOTIDE SEQUENCE [LARGE SCALE GENOMIC DNA]</scope>
    <source>
        <strain evidence="6 7">FRR 5400</strain>
    </source>
</reference>
<evidence type="ECO:0000313" key="7">
    <source>
        <dbReference type="Proteomes" id="UP000541154"/>
    </source>
</evidence>
<evidence type="ECO:0000256" key="1">
    <source>
        <dbReference type="ARBA" id="ARBA00023015"/>
    </source>
</evidence>
<dbReference type="InterPro" id="IPR051127">
    <property type="entry name" value="Fungal_SecMet_Regulators"/>
</dbReference>
<keyword evidence="1" id="KW-0805">Transcription regulation</keyword>
<dbReference type="Pfam" id="PF16155">
    <property type="entry name" value="PnbB"/>
    <property type="match status" value="1"/>
</dbReference>
<dbReference type="InterPro" id="IPR007219">
    <property type="entry name" value="XnlR_reg_dom"/>
</dbReference>
<evidence type="ECO:0000256" key="2">
    <source>
        <dbReference type="ARBA" id="ARBA00023163"/>
    </source>
</evidence>
<evidence type="ECO:0000256" key="3">
    <source>
        <dbReference type="ARBA" id="ARBA00023242"/>
    </source>
</evidence>
<dbReference type="Pfam" id="PF04082">
    <property type="entry name" value="Fungal_trans"/>
    <property type="match status" value="1"/>
</dbReference>
<dbReference type="PANTHER" id="PTHR47424">
    <property type="entry name" value="REGULATORY PROTEIN GAL4"/>
    <property type="match status" value="1"/>
</dbReference>
<dbReference type="GO" id="GO:0005634">
    <property type="term" value="C:nucleus"/>
    <property type="evidence" value="ECO:0007669"/>
    <property type="project" value="TreeGrafter"/>
</dbReference>
<evidence type="ECO:0000259" key="5">
    <source>
        <dbReference type="Pfam" id="PF04082"/>
    </source>
</evidence>
<feature type="region of interest" description="Disordered" evidence="4">
    <location>
        <begin position="536"/>
        <end position="556"/>
    </location>
</feature>